<evidence type="ECO:0000256" key="2">
    <source>
        <dbReference type="ARBA" id="ARBA00022676"/>
    </source>
</evidence>
<gene>
    <name evidence="8" type="ORF">F3Y22_tig00110457pilonHSYRG00149</name>
</gene>
<keyword evidence="3" id="KW-0808">Transferase</keyword>
<proteinExistence type="inferred from homology"/>
<evidence type="ECO:0000256" key="1">
    <source>
        <dbReference type="ARBA" id="ARBA00007737"/>
    </source>
</evidence>
<reference evidence="8" key="1">
    <citation type="submission" date="2019-09" db="EMBL/GenBank/DDBJ databases">
        <title>Draft genome information of white flower Hibiscus syriacus.</title>
        <authorList>
            <person name="Kim Y.-M."/>
        </authorList>
    </citation>
    <scope>NUCLEOTIDE SEQUENCE [LARGE SCALE GENOMIC DNA]</scope>
    <source>
        <strain evidence="8">YM2019G1</strain>
    </source>
</reference>
<protein>
    <recommendedName>
        <fullName evidence="6">O-fucosyltransferase family protein</fullName>
    </recommendedName>
</protein>
<evidence type="ECO:0000256" key="3">
    <source>
        <dbReference type="ARBA" id="ARBA00022679"/>
    </source>
</evidence>
<dbReference type="InterPro" id="IPR019378">
    <property type="entry name" value="GDP-Fuc_O-FucTrfase"/>
</dbReference>
<evidence type="ECO:0000256" key="4">
    <source>
        <dbReference type="ARBA" id="ARBA00023253"/>
    </source>
</evidence>
<organism evidence="8 9">
    <name type="scientific">Hibiscus syriacus</name>
    <name type="common">Rose of Sharon</name>
    <dbReference type="NCBI Taxonomy" id="106335"/>
    <lineage>
        <taxon>Eukaryota</taxon>
        <taxon>Viridiplantae</taxon>
        <taxon>Streptophyta</taxon>
        <taxon>Embryophyta</taxon>
        <taxon>Tracheophyta</taxon>
        <taxon>Spermatophyta</taxon>
        <taxon>Magnoliopsida</taxon>
        <taxon>eudicotyledons</taxon>
        <taxon>Gunneridae</taxon>
        <taxon>Pentapetalae</taxon>
        <taxon>rosids</taxon>
        <taxon>malvids</taxon>
        <taxon>Malvales</taxon>
        <taxon>Malvaceae</taxon>
        <taxon>Malvoideae</taxon>
        <taxon>Hibiscus</taxon>
    </lineage>
</organism>
<evidence type="ECO:0000313" key="8">
    <source>
        <dbReference type="EMBL" id="KAE8704414.1"/>
    </source>
</evidence>
<evidence type="ECO:0000256" key="6">
    <source>
        <dbReference type="ARBA" id="ARBA00030350"/>
    </source>
</evidence>
<keyword evidence="4" id="KW-0294">Fucose metabolism</keyword>
<dbReference type="Proteomes" id="UP000436088">
    <property type="component" value="Unassembled WGS sequence"/>
</dbReference>
<evidence type="ECO:0000256" key="7">
    <source>
        <dbReference type="SAM" id="MobiDB-lite"/>
    </source>
</evidence>
<accession>A0A6A3AIP4</accession>
<sequence length="102" mass="11698">MGLVVRLLLLRPRRDVEVGLEYQHFDPILSRPKPMSPDSTKTTTPRREYRRASEAIVKDRSKYLLVAVAFQALKFAPPILELGNKLAQRMQQSKGPYLALHL</sequence>
<dbReference type="GO" id="GO:0016757">
    <property type="term" value="F:glycosyltransferase activity"/>
    <property type="evidence" value="ECO:0007669"/>
    <property type="project" value="UniProtKB-KW"/>
</dbReference>
<keyword evidence="9" id="KW-1185">Reference proteome</keyword>
<name>A0A6A3AIP4_HIBSY</name>
<evidence type="ECO:0000256" key="5">
    <source>
        <dbReference type="ARBA" id="ARBA00023277"/>
    </source>
</evidence>
<evidence type="ECO:0000313" key="9">
    <source>
        <dbReference type="Proteomes" id="UP000436088"/>
    </source>
</evidence>
<comment type="caution">
    <text evidence="8">The sequence shown here is derived from an EMBL/GenBank/DDBJ whole genome shotgun (WGS) entry which is preliminary data.</text>
</comment>
<keyword evidence="2" id="KW-0328">Glycosyltransferase</keyword>
<comment type="similarity">
    <text evidence="1">Belongs to the glycosyltransferase GT106 family.</text>
</comment>
<dbReference type="Pfam" id="PF10250">
    <property type="entry name" value="O-FucT"/>
    <property type="match status" value="1"/>
</dbReference>
<keyword evidence="5" id="KW-0119">Carbohydrate metabolism</keyword>
<dbReference type="AlphaFoldDB" id="A0A6A3AIP4"/>
<feature type="region of interest" description="Disordered" evidence="7">
    <location>
        <begin position="31"/>
        <end position="52"/>
    </location>
</feature>
<dbReference type="GO" id="GO:0006004">
    <property type="term" value="P:fucose metabolic process"/>
    <property type="evidence" value="ECO:0007669"/>
    <property type="project" value="UniProtKB-KW"/>
</dbReference>
<dbReference type="EMBL" id="VEPZ02000993">
    <property type="protein sequence ID" value="KAE8704414.1"/>
    <property type="molecule type" value="Genomic_DNA"/>
</dbReference>